<keyword evidence="1" id="KW-0732">Signal</keyword>
<dbReference type="RefSeq" id="WP_103934437.1">
    <property type="nucleotide sequence ID" value="NZ_FNVA01000006.1"/>
</dbReference>
<feature type="signal peptide" evidence="1">
    <location>
        <begin position="1"/>
        <end position="23"/>
    </location>
</feature>
<evidence type="ECO:0000313" key="3">
    <source>
        <dbReference type="Proteomes" id="UP000236728"/>
    </source>
</evidence>
<sequence length="188" mass="19997">MTRRLFAATLVLGSLSLAPHAWGQASTPAQSGVAPMPMKPPVPASKSLTVTFEGHTTVFTVAELMKMKQVTLKVKNEHRGGIEESYTGPLLSDVLASSGLTASRETQPLILHSSIIATGTDHYFVLYSAAEVEPMFSTGQVIVAIMKGDSLPDTEGGTIQLVNTVDARPARWLHGLANINVMSLSPTK</sequence>
<organism evidence="2 3">
    <name type="scientific">Bryocella elongata</name>
    <dbReference type="NCBI Taxonomy" id="863522"/>
    <lineage>
        <taxon>Bacteria</taxon>
        <taxon>Pseudomonadati</taxon>
        <taxon>Acidobacteriota</taxon>
        <taxon>Terriglobia</taxon>
        <taxon>Terriglobales</taxon>
        <taxon>Acidobacteriaceae</taxon>
        <taxon>Bryocella</taxon>
    </lineage>
</organism>
<evidence type="ECO:0000313" key="2">
    <source>
        <dbReference type="EMBL" id="SEG56706.1"/>
    </source>
</evidence>
<gene>
    <name evidence="2" type="ORF">SAMN05421819_3588</name>
</gene>
<evidence type="ECO:0000256" key="1">
    <source>
        <dbReference type="SAM" id="SignalP"/>
    </source>
</evidence>
<accession>A0A1H6B962</accession>
<feature type="chain" id="PRO_5009293514" description="Oxidoreductase molybdopterin binding domain-containing protein" evidence="1">
    <location>
        <begin position="24"/>
        <end position="188"/>
    </location>
</feature>
<dbReference type="Gene3D" id="3.90.420.10">
    <property type="entry name" value="Oxidoreductase, molybdopterin-binding domain"/>
    <property type="match status" value="1"/>
</dbReference>
<dbReference type="OrthoDB" id="129599at2"/>
<name>A0A1H6B962_9BACT</name>
<keyword evidence="3" id="KW-1185">Reference proteome</keyword>
<protein>
    <recommendedName>
        <fullName evidence="4">Oxidoreductase molybdopterin binding domain-containing protein</fullName>
    </recommendedName>
</protein>
<dbReference type="InterPro" id="IPR036374">
    <property type="entry name" value="OxRdtase_Mopterin-bd_sf"/>
</dbReference>
<dbReference type="EMBL" id="FNVA01000006">
    <property type="protein sequence ID" value="SEG56706.1"/>
    <property type="molecule type" value="Genomic_DNA"/>
</dbReference>
<dbReference type="SUPFAM" id="SSF56524">
    <property type="entry name" value="Oxidoreductase molybdopterin-binding domain"/>
    <property type="match status" value="1"/>
</dbReference>
<reference evidence="2 3" key="1">
    <citation type="submission" date="2016-10" db="EMBL/GenBank/DDBJ databases">
        <authorList>
            <person name="de Groot N.N."/>
        </authorList>
    </citation>
    <scope>NUCLEOTIDE SEQUENCE [LARGE SCALE GENOMIC DNA]</scope>
    <source>
        <strain evidence="2 3">DSM 22489</strain>
    </source>
</reference>
<evidence type="ECO:0008006" key="4">
    <source>
        <dbReference type="Google" id="ProtNLM"/>
    </source>
</evidence>
<proteinExistence type="predicted"/>
<dbReference type="Proteomes" id="UP000236728">
    <property type="component" value="Unassembled WGS sequence"/>
</dbReference>
<dbReference type="AlphaFoldDB" id="A0A1H6B962"/>